<dbReference type="Proteomes" id="UP000291084">
    <property type="component" value="Chromosome 5"/>
</dbReference>
<gene>
    <name evidence="2" type="primary">Vigan.05G156600</name>
    <name evidence="2" type="ORF">VIGAN_05156600</name>
</gene>
<dbReference type="EMBL" id="AP015038">
    <property type="protein sequence ID" value="BAT88124.1"/>
    <property type="molecule type" value="Genomic_DNA"/>
</dbReference>
<evidence type="ECO:0000313" key="2">
    <source>
        <dbReference type="EMBL" id="BAT88124.1"/>
    </source>
</evidence>
<evidence type="ECO:0000313" key="3">
    <source>
        <dbReference type="Proteomes" id="UP000291084"/>
    </source>
</evidence>
<dbReference type="AlphaFoldDB" id="A0A0S3S5K6"/>
<name>A0A0S3S5K6_PHAAN</name>
<feature type="transmembrane region" description="Helical" evidence="1">
    <location>
        <begin position="48"/>
        <end position="72"/>
    </location>
</feature>
<evidence type="ECO:0000256" key="1">
    <source>
        <dbReference type="SAM" id="Phobius"/>
    </source>
</evidence>
<proteinExistence type="predicted"/>
<keyword evidence="1" id="KW-1133">Transmembrane helix</keyword>
<keyword evidence="1" id="KW-0472">Membrane</keyword>
<organism evidence="2 3">
    <name type="scientific">Vigna angularis var. angularis</name>
    <dbReference type="NCBI Taxonomy" id="157739"/>
    <lineage>
        <taxon>Eukaryota</taxon>
        <taxon>Viridiplantae</taxon>
        <taxon>Streptophyta</taxon>
        <taxon>Embryophyta</taxon>
        <taxon>Tracheophyta</taxon>
        <taxon>Spermatophyta</taxon>
        <taxon>Magnoliopsida</taxon>
        <taxon>eudicotyledons</taxon>
        <taxon>Gunneridae</taxon>
        <taxon>Pentapetalae</taxon>
        <taxon>rosids</taxon>
        <taxon>fabids</taxon>
        <taxon>Fabales</taxon>
        <taxon>Fabaceae</taxon>
        <taxon>Papilionoideae</taxon>
        <taxon>50 kb inversion clade</taxon>
        <taxon>NPAAA clade</taxon>
        <taxon>indigoferoid/millettioid clade</taxon>
        <taxon>Phaseoleae</taxon>
        <taxon>Vigna</taxon>
    </lineage>
</organism>
<keyword evidence="1" id="KW-0812">Transmembrane</keyword>
<accession>A0A0S3S5K6</accession>
<reference evidence="2 3" key="1">
    <citation type="journal article" date="2015" name="Sci. Rep.">
        <title>The power of single molecule real-time sequencing technology in the de novo assembly of a eukaryotic genome.</title>
        <authorList>
            <person name="Sakai H."/>
            <person name="Naito K."/>
            <person name="Ogiso-Tanaka E."/>
            <person name="Takahashi Y."/>
            <person name="Iseki K."/>
            <person name="Muto C."/>
            <person name="Satou K."/>
            <person name="Teruya K."/>
            <person name="Shiroma A."/>
            <person name="Shimoji M."/>
            <person name="Hirano T."/>
            <person name="Itoh T."/>
            <person name="Kaga A."/>
            <person name="Tomooka N."/>
        </authorList>
    </citation>
    <scope>NUCLEOTIDE SEQUENCE [LARGE SCALE GENOMIC DNA]</scope>
    <source>
        <strain evidence="3">cv. Shumari</strain>
    </source>
</reference>
<sequence length="82" mass="9733">MNVCKRFLVIYVCQLLRTPPMVTRLTHKHDPRFSLAGRLRIKYWEITFRCLCCLLFPASLWFSVQLLLQIYAQISKTTLQLS</sequence>
<keyword evidence="3" id="KW-1185">Reference proteome</keyword>
<protein>
    <submittedName>
        <fullName evidence="2">Uncharacterized protein</fullName>
    </submittedName>
</protein>